<feature type="chain" id="PRO_5035309134" evidence="1">
    <location>
        <begin position="28"/>
        <end position="181"/>
    </location>
</feature>
<keyword evidence="1" id="KW-0732">Signal</keyword>
<dbReference type="AlphaFoldDB" id="A0A8J5FL68"/>
<dbReference type="Proteomes" id="UP000734854">
    <property type="component" value="Unassembled WGS sequence"/>
</dbReference>
<evidence type="ECO:0000256" key="1">
    <source>
        <dbReference type="SAM" id="SignalP"/>
    </source>
</evidence>
<evidence type="ECO:0000313" key="3">
    <source>
        <dbReference type="Proteomes" id="UP000734854"/>
    </source>
</evidence>
<dbReference type="EMBL" id="JACMSC010000013">
    <property type="protein sequence ID" value="KAG6491653.1"/>
    <property type="molecule type" value="Genomic_DNA"/>
</dbReference>
<protein>
    <submittedName>
        <fullName evidence="2">Uncharacterized protein</fullName>
    </submittedName>
</protein>
<evidence type="ECO:0000313" key="2">
    <source>
        <dbReference type="EMBL" id="KAG6491653.1"/>
    </source>
</evidence>
<sequence length="181" mass="19872">MMKPWLHKPHFFWHPLLVSLAHSVVLSSPTVHEGRGLVGARSIMPLVACRPAQALILSGFKYLPLRSSSLPHLRLSSSIAFSIFPSAPVPTSITLFVPNILDAFFYSRQPRRDMAADGAVGVAASQDDVLTKRLQYLQSKLEAIGIMGNDWKLGVGLSIPCPKLAGILKDVGYTEDMVYKF</sequence>
<organism evidence="2 3">
    <name type="scientific">Zingiber officinale</name>
    <name type="common">Ginger</name>
    <name type="synonym">Amomum zingiber</name>
    <dbReference type="NCBI Taxonomy" id="94328"/>
    <lineage>
        <taxon>Eukaryota</taxon>
        <taxon>Viridiplantae</taxon>
        <taxon>Streptophyta</taxon>
        <taxon>Embryophyta</taxon>
        <taxon>Tracheophyta</taxon>
        <taxon>Spermatophyta</taxon>
        <taxon>Magnoliopsida</taxon>
        <taxon>Liliopsida</taxon>
        <taxon>Zingiberales</taxon>
        <taxon>Zingiberaceae</taxon>
        <taxon>Zingiber</taxon>
    </lineage>
</organism>
<name>A0A8J5FL68_ZINOF</name>
<feature type="signal peptide" evidence="1">
    <location>
        <begin position="1"/>
        <end position="27"/>
    </location>
</feature>
<accession>A0A8J5FL68</accession>
<proteinExistence type="predicted"/>
<keyword evidence="3" id="KW-1185">Reference proteome</keyword>
<gene>
    <name evidence="2" type="ORF">ZIOFF_046589</name>
</gene>
<comment type="caution">
    <text evidence="2">The sequence shown here is derived from an EMBL/GenBank/DDBJ whole genome shotgun (WGS) entry which is preliminary data.</text>
</comment>
<reference evidence="2 3" key="1">
    <citation type="submission" date="2020-08" db="EMBL/GenBank/DDBJ databases">
        <title>Plant Genome Project.</title>
        <authorList>
            <person name="Zhang R.-G."/>
        </authorList>
    </citation>
    <scope>NUCLEOTIDE SEQUENCE [LARGE SCALE GENOMIC DNA]</scope>
    <source>
        <tissue evidence="2">Rhizome</tissue>
    </source>
</reference>